<dbReference type="RefSeq" id="WP_279534328.1">
    <property type="nucleotide sequence ID" value="NZ_CP104579.1"/>
</dbReference>
<sequence>MNLEPQKPYGYLRETDGNVQLSIGPVRPADRSGGVSTPWAAIYAEPQPQPSPLLENRLREALELLKRGAGYASATSTIGGQLLNDEICRFREAVQAELKINTQQAEEETHG</sequence>
<evidence type="ECO:0000313" key="1">
    <source>
        <dbReference type="EMBL" id="MDH1339798.1"/>
    </source>
</evidence>
<dbReference type="AlphaFoldDB" id="A0AA42TZV1"/>
<evidence type="ECO:0000313" key="2">
    <source>
        <dbReference type="Proteomes" id="UP001161697"/>
    </source>
</evidence>
<reference evidence="1" key="1">
    <citation type="submission" date="2022-09" db="EMBL/GenBank/DDBJ databases">
        <title>Intensive care unit water sources are persistently colonized with multi-drug resistant bacteria and are the site of extensive horizontal gene transfer of antibiotic resistance genes.</title>
        <authorList>
            <person name="Diorio-Toth L."/>
        </authorList>
    </citation>
    <scope>NUCLEOTIDE SEQUENCE</scope>
    <source>
        <strain evidence="1">GD03704</strain>
    </source>
</reference>
<protein>
    <submittedName>
        <fullName evidence="1">Uncharacterized protein</fullName>
    </submittedName>
</protein>
<dbReference type="EMBL" id="JAOCJE010000001">
    <property type="protein sequence ID" value="MDH1339798.1"/>
    <property type="molecule type" value="Genomic_DNA"/>
</dbReference>
<gene>
    <name evidence="1" type="ORF">N5J11_11225</name>
</gene>
<comment type="caution">
    <text evidence="1">The sequence shown here is derived from an EMBL/GenBank/DDBJ whole genome shotgun (WGS) entry which is preliminary data.</text>
</comment>
<dbReference type="Proteomes" id="UP001161697">
    <property type="component" value="Unassembled WGS sequence"/>
</dbReference>
<accession>A0AA42TZV1</accession>
<name>A0AA42TZV1_ECTOL</name>
<proteinExistence type="predicted"/>
<organism evidence="1 2">
    <name type="scientific">Ectopseudomonas oleovorans</name>
    <name type="common">Pseudomonas oleovorans</name>
    <dbReference type="NCBI Taxonomy" id="301"/>
    <lineage>
        <taxon>Bacteria</taxon>
        <taxon>Pseudomonadati</taxon>
        <taxon>Pseudomonadota</taxon>
        <taxon>Gammaproteobacteria</taxon>
        <taxon>Pseudomonadales</taxon>
        <taxon>Pseudomonadaceae</taxon>
        <taxon>Ectopseudomonas</taxon>
    </lineage>
</organism>